<keyword evidence="4" id="KW-1185">Reference proteome</keyword>
<keyword evidence="1" id="KW-0732">Signal</keyword>
<dbReference type="InterPro" id="IPR036761">
    <property type="entry name" value="TTHA0802/YceI-like_sf"/>
</dbReference>
<accession>A0A0H4VUU4</accession>
<dbReference type="Pfam" id="PF04264">
    <property type="entry name" value="YceI"/>
    <property type="match status" value="1"/>
</dbReference>
<evidence type="ECO:0000313" key="4">
    <source>
        <dbReference type="Proteomes" id="UP000059113"/>
    </source>
</evidence>
<dbReference type="Gene3D" id="2.40.128.110">
    <property type="entry name" value="Lipid/polyisoprenoid-binding, YceI-like"/>
    <property type="match status" value="1"/>
</dbReference>
<protein>
    <recommendedName>
        <fullName evidence="2">Lipid/polyisoprenoid-binding YceI-like domain-containing protein</fullName>
    </recommendedName>
</protein>
<sequence>MNHKYAIIAALGVAVLSGGAIAQSDALMQIPVEVRSGSYVLDPAHGKITWSIDHMGFSTYVGQFTDVAATLDLDVRNPAASTLSATIDTDSVGTLNDQLDSHLRTADFLDTANFPQAQFAATSIRLIDRDSAAITGNLTLRGVTRPVTIEADFNQAGINPVDQKYTLGFDGETTIKRSDFGINYGLPMLGDEVTLNLEAEFKLNETANGN</sequence>
<dbReference type="OrthoDB" id="9811006at2"/>
<dbReference type="KEGG" id="ery:CP97_00240"/>
<dbReference type="PANTHER" id="PTHR34406:SF1">
    <property type="entry name" value="PROTEIN YCEI"/>
    <property type="match status" value="1"/>
</dbReference>
<name>A0A0H4VUU4_9SPHN</name>
<evidence type="ECO:0000259" key="2">
    <source>
        <dbReference type="SMART" id="SM00867"/>
    </source>
</evidence>
<dbReference type="InterPro" id="IPR007372">
    <property type="entry name" value="Lipid/polyisoprenoid-bd_YceI"/>
</dbReference>
<reference evidence="3 4" key="1">
    <citation type="journal article" date="2015" name="Int. J. Syst. Evol. Microbiol.">
        <title>Erythrobacter atlanticus sp. nov., a bacterium from ocean sediment able to degrade polycyclic aromatic hydrocarbons.</title>
        <authorList>
            <person name="Zhuang L."/>
            <person name="Liu Y."/>
            <person name="Wang L."/>
            <person name="Wang W."/>
            <person name="Shao Z."/>
        </authorList>
    </citation>
    <scope>NUCLEOTIDE SEQUENCE [LARGE SCALE GENOMIC DNA]</scope>
    <source>
        <strain evidence="4">s21-N3</strain>
    </source>
</reference>
<evidence type="ECO:0000256" key="1">
    <source>
        <dbReference type="SAM" id="SignalP"/>
    </source>
</evidence>
<feature type="signal peptide" evidence="1">
    <location>
        <begin position="1"/>
        <end position="22"/>
    </location>
</feature>
<gene>
    <name evidence="3" type="ORF">CP97_00240</name>
</gene>
<dbReference type="STRING" id="1648404.CP97_00240"/>
<dbReference type="EMBL" id="CP011310">
    <property type="protein sequence ID" value="AKQ40813.1"/>
    <property type="molecule type" value="Genomic_DNA"/>
</dbReference>
<dbReference type="RefSeq" id="WP_048884296.1">
    <property type="nucleotide sequence ID" value="NZ_CP011310.1"/>
</dbReference>
<proteinExistence type="predicted"/>
<reference evidence="4" key="2">
    <citation type="submission" date="2015-04" db="EMBL/GenBank/DDBJ databases">
        <title>The complete genome sequence of Erythrobacter sp. s21-N3.</title>
        <authorList>
            <person name="Zhuang L."/>
            <person name="Liu Y."/>
            <person name="Shao Z."/>
        </authorList>
    </citation>
    <scope>NUCLEOTIDE SEQUENCE [LARGE SCALE GENOMIC DNA]</scope>
    <source>
        <strain evidence="4">s21-N3</strain>
    </source>
</reference>
<feature type="domain" description="Lipid/polyisoprenoid-binding YceI-like" evidence="2">
    <location>
        <begin position="38"/>
        <end position="202"/>
    </location>
</feature>
<dbReference type="PATRIC" id="fig|1648404.4.peg.51"/>
<organism evidence="3 4">
    <name type="scientific">Aurantiacibacter atlanticus</name>
    <dbReference type="NCBI Taxonomy" id="1648404"/>
    <lineage>
        <taxon>Bacteria</taxon>
        <taxon>Pseudomonadati</taxon>
        <taxon>Pseudomonadota</taxon>
        <taxon>Alphaproteobacteria</taxon>
        <taxon>Sphingomonadales</taxon>
        <taxon>Erythrobacteraceae</taxon>
        <taxon>Aurantiacibacter</taxon>
    </lineage>
</organism>
<dbReference type="SMART" id="SM00867">
    <property type="entry name" value="YceI"/>
    <property type="match status" value="1"/>
</dbReference>
<feature type="chain" id="PRO_5005212199" description="Lipid/polyisoprenoid-binding YceI-like domain-containing protein" evidence="1">
    <location>
        <begin position="23"/>
        <end position="210"/>
    </location>
</feature>
<dbReference type="Proteomes" id="UP000059113">
    <property type="component" value="Chromosome"/>
</dbReference>
<dbReference type="SUPFAM" id="SSF101874">
    <property type="entry name" value="YceI-like"/>
    <property type="match status" value="1"/>
</dbReference>
<evidence type="ECO:0000313" key="3">
    <source>
        <dbReference type="EMBL" id="AKQ40813.1"/>
    </source>
</evidence>
<dbReference type="AlphaFoldDB" id="A0A0H4VUU4"/>
<dbReference type="PANTHER" id="PTHR34406">
    <property type="entry name" value="PROTEIN YCEI"/>
    <property type="match status" value="1"/>
</dbReference>